<reference evidence="5 6" key="1">
    <citation type="submission" date="2013-07" db="EMBL/GenBank/DDBJ databases">
        <authorList>
            <consortium name="DOE Joint Genome Institute"/>
            <person name="Eisen J."/>
            <person name="Huntemann M."/>
            <person name="Han J."/>
            <person name="Chen A."/>
            <person name="Kyrpides N."/>
            <person name="Mavromatis K."/>
            <person name="Markowitz V."/>
            <person name="Palaniappan K."/>
            <person name="Ivanova N."/>
            <person name="Schaumberg A."/>
            <person name="Pati A."/>
            <person name="Liolios K."/>
            <person name="Nordberg H.P."/>
            <person name="Cantor M.N."/>
            <person name="Hua S.X."/>
            <person name="Woyke T."/>
        </authorList>
    </citation>
    <scope>NUCLEOTIDE SEQUENCE [LARGE SCALE GENOMIC DNA]</scope>
    <source>
        <strain evidence="5 6">DSM 44712</strain>
    </source>
</reference>
<evidence type="ECO:0000256" key="3">
    <source>
        <dbReference type="ARBA" id="ARBA00023163"/>
    </source>
</evidence>
<dbReference type="InterPro" id="IPR036388">
    <property type="entry name" value="WH-like_DNA-bd_sf"/>
</dbReference>
<evidence type="ECO:0000313" key="6">
    <source>
        <dbReference type="Proteomes" id="UP000021053"/>
    </source>
</evidence>
<dbReference type="InterPro" id="IPR011991">
    <property type="entry name" value="ArsR-like_HTH"/>
</dbReference>
<protein>
    <submittedName>
        <fullName evidence="5">Putative transcriptional regulator</fullName>
    </submittedName>
</protein>
<dbReference type="PRINTS" id="PR00778">
    <property type="entry name" value="HTHARSR"/>
</dbReference>
<dbReference type="SUPFAM" id="SSF46785">
    <property type="entry name" value="Winged helix' DNA-binding domain"/>
    <property type="match status" value="1"/>
</dbReference>
<dbReference type="GO" id="GO:0003677">
    <property type="term" value="F:DNA binding"/>
    <property type="evidence" value="ECO:0007669"/>
    <property type="project" value="UniProtKB-KW"/>
</dbReference>
<dbReference type="Gene3D" id="1.10.10.10">
    <property type="entry name" value="Winged helix-like DNA-binding domain superfamily/Winged helix DNA-binding domain"/>
    <property type="match status" value="1"/>
</dbReference>
<evidence type="ECO:0000256" key="2">
    <source>
        <dbReference type="ARBA" id="ARBA00023125"/>
    </source>
</evidence>
<dbReference type="CDD" id="cd00090">
    <property type="entry name" value="HTH_ARSR"/>
    <property type="match status" value="1"/>
</dbReference>
<evidence type="ECO:0000256" key="1">
    <source>
        <dbReference type="ARBA" id="ARBA00023015"/>
    </source>
</evidence>
<dbReference type="InterPro" id="IPR001845">
    <property type="entry name" value="HTH_ArsR_DNA-bd_dom"/>
</dbReference>
<dbReference type="HOGENOM" id="CLU_097806_0_2_11"/>
<keyword evidence="6" id="KW-1185">Reference proteome</keyword>
<proteinExistence type="predicted"/>
<dbReference type="PANTHER" id="PTHR33154:SF33">
    <property type="entry name" value="TRANSCRIPTIONAL REPRESSOR SDPR"/>
    <property type="match status" value="1"/>
</dbReference>
<feature type="domain" description="HTH arsR-type" evidence="4">
    <location>
        <begin position="1"/>
        <end position="93"/>
    </location>
</feature>
<dbReference type="SMART" id="SM00418">
    <property type="entry name" value="HTH_ARSR"/>
    <property type="match status" value="1"/>
</dbReference>
<dbReference type="InterPro" id="IPR051081">
    <property type="entry name" value="HTH_MetalResp_TranReg"/>
</dbReference>
<dbReference type="InterPro" id="IPR036390">
    <property type="entry name" value="WH_DNA-bd_sf"/>
</dbReference>
<evidence type="ECO:0000313" key="5">
    <source>
        <dbReference type="EMBL" id="EXG82870.1"/>
    </source>
</evidence>
<keyword evidence="1" id="KW-0805">Transcription regulation</keyword>
<accession>A0A010YRN3</accession>
<name>A0A010YRN3_9ACTN</name>
<keyword evidence="3" id="KW-0804">Transcription</keyword>
<dbReference type="AlphaFoldDB" id="A0A010YRN3"/>
<gene>
    <name evidence="5" type="ORF">CryarDRAFT_4072</name>
</gene>
<dbReference type="NCBIfam" id="NF033788">
    <property type="entry name" value="HTH_metalloreg"/>
    <property type="match status" value="1"/>
</dbReference>
<dbReference type="GO" id="GO:0003700">
    <property type="term" value="F:DNA-binding transcription factor activity"/>
    <property type="evidence" value="ECO:0007669"/>
    <property type="project" value="InterPro"/>
</dbReference>
<dbReference type="PATRIC" id="fig|927661.3.peg.4046"/>
<dbReference type="PROSITE" id="PS50987">
    <property type="entry name" value="HTH_ARSR_2"/>
    <property type="match status" value="1"/>
</dbReference>
<keyword evidence="2" id="KW-0238">DNA-binding</keyword>
<organism evidence="5 6">
    <name type="scientific">Cryptosporangium arvum DSM 44712</name>
    <dbReference type="NCBI Taxonomy" id="927661"/>
    <lineage>
        <taxon>Bacteria</taxon>
        <taxon>Bacillati</taxon>
        <taxon>Actinomycetota</taxon>
        <taxon>Actinomycetes</taxon>
        <taxon>Cryptosporangiales</taxon>
        <taxon>Cryptosporangiaceae</taxon>
        <taxon>Cryptosporangium</taxon>
    </lineage>
</organism>
<sequence length="111" mass="12127">MAGNTCVVDGFTVIAEPTRRAIVDRLRVAESDVGALVGALELSQSLVSKHLRVLRDAGVVEAQVVGKRRVYRLAADPLPDVVAWVQPYLRTWASSFDRLANALDEEDAHDT</sequence>
<dbReference type="PANTHER" id="PTHR33154">
    <property type="entry name" value="TRANSCRIPTIONAL REGULATOR, ARSR FAMILY"/>
    <property type="match status" value="1"/>
</dbReference>
<comment type="caution">
    <text evidence="5">The sequence shown here is derived from an EMBL/GenBank/DDBJ whole genome shotgun (WGS) entry which is preliminary data.</text>
</comment>
<dbReference type="Proteomes" id="UP000021053">
    <property type="component" value="Unassembled WGS sequence"/>
</dbReference>
<dbReference type="EMBL" id="JFBT01000001">
    <property type="protein sequence ID" value="EXG82870.1"/>
    <property type="molecule type" value="Genomic_DNA"/>
</dbReference>
<evidence type="ECO:0000259" key="4">
    <source>
        <dbReference type="PROSITE" id="PS50987"/>
    </source>
</evidence>
<dbReference type="Pfam" id="PF01022">
    <property type="entry name" value="HTH_5"/>
    <property type="match status" value="1"/>
</dbReference>